<dbReference type="GO" id="GO:0016020">
    <property type="term" value="C:membrane"/>
    <property type="evidence" value="ECO:0007669"/>
    <property type="project" value="UniProtKB-SubCell"/>
</dbReference>
<dbReference type="Pfam" id="PF04956">
    <property type="entry name" value="TrbC"/>
    <property type="match status" value="1"/>
</dbReference>
<reference evidence="3 4" key="1">
    <citation type="submission" date="2018-06" db="EMBL/GenBank/DDBJ databases">
        <authorList>
            <consortium name="Pathogen Informatics"/>
            <person name="Doyle S."/>
        </authorList>
    </citation>
    <scope>NUCLEOTIDE SEQUENCE [LARGE SCALE GENOMIC DNA]</scope>
    <source>
        <strain evidence="3 4">NCTC12860</strain>
    </source>
</reference>
<feature type="transmembrane region" description="Helical" evidence="2">
    <location>
        <begin position="115"/>
        <end position="134"/>
    </location>
</feature>
<feature type="transmembrane region" description="Helical" evidence="2">
    <location>
        <begin position="90"/>
        <end position="108"/>
    </location>
</feature>
<keyword evidence="2" id="KW-0812">Transmembrane</keyword>
<evidence type="ECO:0000256" key="1">
    <source>
        <dbReference type="ARBA" id="ARBA00004141"/>
    </source>
</evidence>
<feature type="transmembrane region" description="Helical" evidence="2">
    <location>
        <begin position="37"/>
        <end position="55"/>
    </location>
</feature>
<evidence type="ECO:0000313" key="3">
    <source>
        <dbReference type="EMBL" id="SSZ39170.1"/>
    </source>
</evidence>
<protein>
    <submittedName>
        <fullName evidence="3">Type IV secretion system protein virB2</fullName>
    </submittedName>
</protein>
<evidence type="ECO:0000313" key="4">
    <source>
        <dbReference type="Proteomes" id="UP000253846"/>
    </source>
</evidence>
<name>A0A336NAQ4_BARGR</name>
<accession>A0A336NAQ4</accession>
<proteinExistence type="predicted"/>
<comment type="subcellular location">
    <subcellularLocation>
        <location evidence="1">Membrane</location>
        <topology evidence="1">Multi-pass membrane protein</topology>
    </subcellularLocation>
</comment>
<evidence type="ECO:0000256" key="2">
    <source>
        <dbReference type="SAM" id="Phobius"/>
    </source>
</evidence>
<keyword evidence="2" id="KW-1133">Transmembrane helix</keyword>
<dbReference type="AlphaFoldDB" id="A0A336NAQ4"/>
<dbReference type="EMBL" id="UFTD01000001">
    <property type="protein sequence ID" value="SSZ39170.1"/>
    <property type="molecule type" value="Genomic_DNA"/>
</dbReference>
<keyword evidence="2" id="KW-0472">Membrane</keyword>
<dbReference type="Proteomes" id="UP000253846">
    <property type="component" value="Unassembled WGS sequence"/>
</dbReference>
<dbReference type="InterPro" id="IPR007039">
    <property type="entry name" value="TrbC/VirB2"/>
</dbReference>
<gene>
    <name evidence="3" type="primary">virB2_1</name>
    <name evidence="3" type="ORF">NCTC12860_00366</name>
</gene>
<sequence>MSSNDSIFQFLEAMECRHMNKYYLLKRGKMTDNRSQNIIFIVIMTMLLFTALLVSDPSYAAPVADGSGFAKLEGVLGNIVTMMTGPTAKLIAIICVAAVGIGWMYGFIDLRKAAYCVLGIAIVFGAPTLVGKLASTA</sequence>
<organism evidence="3 4">
    <name type="scientific">Bartonella grahamii</name>
    <dbReference type="NCBI Taxonomy" id="33045"/>
    <lineage>
        <taxon>Bacteria</taxon>
        <taxon>Pseudomonadati</taxon>
        <taxon>Pseudomonadota</taxon>
        <taxon>Alphaproteobacteria</taxon>
        <taxon>Hyphomicrobiales</taxon>
        <taxon>Bartonellaceae</taxon>
        <taxon>Bartonella</taxon>
    </lineage>
</organism>